<reference evidence="3 4" key="1">
    <citation type="journal article" date="2017" name="Environ. Sci. Technol.">
        <title>Organohalide Respiration with Chlorinated Ethenes under Low pH Conditions.</title>
        <authorList>
            <person name="Yang Y."/>
            <person name="Capiro N.L."/>
            <person name="Marcet T.F."/>
            <person name="Yan J."/>
            <person name="Pennell K.D."/>
            <person name="Loffler F.E."/>
        </authorList>
    </citation>
    <scope>NUCLEOTIDE SEQUENCE [LARGE SCALE GENOMIC DNA]</scope>
    <source>
        <strain evidence="3 4">ACSDCE</strain>
    </source>
</reference>
<evidence type="ECO:0000256" key="1">
    <source>
        <dbReference type="ARBA" id="ARBA00022603"/>
    </source>
</evidence>
<gene>
    <name evidence="3" type="ORF">FA584_06900</name>
</gene>
<dbReference type="Proteomes" id="UP000502831">
    <property type="component" value="Chromosome"/>
</dbReference>
<dbReference type="EMBL" id="CP039734">
    <property type="protein sequence ID" value="QIR75951.1"/>
    <property type="molecule type" value="Genomic_DNA"/>
</dbReference>
<dbReference type="InterPro" id="IPR051052">
    <property type="entry name" value="Diverse_substrate_MTase"/>
</dbReference>
<dbReference type="Gene3D" id="3.40.50.150">
    <property type="entry name" value="Vaccinia Virus protein VP39"/>
    <property type="match status" value="1"/>
</dbReference>
<name>A0A6G9VSL2_9BACT</name>
<evidence type="ECO:0000313" key="3">
    <source>
        <dbReference type="EMBL" id="QIR75951.1"/>
    </source>
</evidence>
<evidence type="ECO:0000313" key="4">
    <source>
        <dbReference type="Proteomes" id="UP000502831"/>
    </source>
</evidence>
<dbReference type="CDD" id="cd02440">
    <property type="entry name" value="AdoMet_MTases"/>
    <property type="match status" value="1"/>
</dbReference>
<dbReference type="Pfam" id="PF13649">
    <property type="entry name" value="Methyltransf_25"/>
    <property type="match status" value="1"/>
</dbReference>
<organism evidence="3 4">
    <name type="scientific">Sulfurospirillum diekertiae</name>
    <dbReference type="NCBI Taxonomy" id="1854492"/>
    <lineage>
        <taxon>Bacteria</taxon>
        <taxon>Pseudomonadati</taxon>
        <taxon>Campylobacterota</taxon>
        <taxon>Epsilonproteobacteria</taxon>
        <taxon>Campylobacterales</taxon>
        <taxon>Sulfurospirillaceae</taxon>
        <taxon>Sulfurospirillum</taxon>
    </lineage>
</organism>
<dbReference type="InterPro" id="IPR041698">
    <property type="entry name" value="Methyltransf_25"/>
</dbReference>
<evidence type="ECO:0000256" key="2">
    <source>
        <dbReference type="ARBA" id="ARBA00022679"/>
    </source>
</evidence>
<keyword evidence="2" id="KW-0808">Transferase</keyword>
<proteinExistence type="predicted"/>
<keyword evidence="1 3" id="KW-0489">Methyltransferase</keyword>
<dbReference type="PANTHER" id="PTHR44942:SF4">
    <property type="entry name" value="METHYLTRANSFERASE TYPE 11 DOMAIN-CONTAINING PROTEIN"/>
    <property type="match status" value="1"/>
</dbReference>
<dbReference type="SUPFAM" id="SSF53335">
    <property type="entry name" value="S-adenosyl-L-methionine-dependent methyltransferases"/>
    <property type="match status" value="1"/>
</dbReference>
<dbReference type="InterPro" id="IPR029063">
    <property type="entry name" value="SAM-dependent_MTases_sf"/>
</dbReference>
<sequence length="237" mass="27209">MSFDNNWESNIYAKNLHINKYPYGELISIFFNSLKFLNTNSINRQNTKVLELGCGAGNNLWFFAEQGFDTYGIDGSKSACIIAREVCNSKNLKVTIQQAYFDKLPFENESIDIIVDRESTYCGKLEDIKKWWTEVNRVLKKGGIVISFKFSDDNPDLLEIKNGALKAKIIEANTYESIENGTFCNTGIAHFSTYYELFDIFSFCDIKFINKNSSTTIYSTCNNQYNYSEWIIVGVKK</sequence>
<dbReference type="PANTHER" id="PTHR44942">
    <property type="entry name" value="METHYLTRANSF_11 DOMAIN-CONTAINING PROTEIN"/>
    <property type="match status" value="1"/>
</dbReference>
<dbReference type="AlphaFoldDB" id="A0A6G9VSL2"/>
<protein>
    <submittedName>
        <fullName evidence="3">Class I SAM-dependent methyltransferase</fullName>
    </submittedName>
</protein>
<dbReference type="GO" id="GO:0032259">
    <property type="term" value="P:methylation"/>
    <property type="evidence" value="ECO:0007669"/>
    <property type="project" value="UniProtKB-KW"/>
</dbReference>
<accession>A0A6G9VSL2</accession>
<dbReference type="GO" id="GO:0008168">
    <property type="term" value="F:methyltransferase activity"/>
    <property type="evidence" value="ECO:0007669"/>
    <property type="project" value="UniProtKB-KW"/>
</dbReference>
<dbReference type="RefSeq" id="WP_167749827.1">
    <property type="nucleotide sequence ID" value="NZ_CP039734.2"/>
</dbReference>